<organism evidence="1 2">
    <name type="scientific">Neomesorhizobium albiziae</name>
    <dbReference type="NCBI Taxonomy" id="335020"/>
    <lineage>
        <taxon>Bacteria</taxon>
        <taxon>Pseudomonadati</taxon>
        <taxon>Pseudomonadota</taxon>
        <taxon>Alphaproteobacteria</taxon>
        <taxon>Hyphomicrobiales</taxon>
        <taxon>Phyllobacteriaceae</taxon>
        <taxon>Neomesorhizobium</taxon>
    </lineage>
</organism>
<accession>A0A1I3YBT7</accession>
<dbReference type="OrthoDB" id="5677166at2"/>
<dbReference type="RefSeq" id="WP_149759995.1">
    <property type="nucleotide sequence ID" value="NZ_BSPE01000007.1"/>
</dbReference>
<dbReference type="InterPro" id="IPR010877">
    <property type="entry name" value="Phage_Mu_Gp46"/>
</dbReference>
<dbReference type="EMBL" id="FOSL01000004">
    <property type="protein sequence ID" value="SFK29265.1"/>
    <property type="molecule type" value="Genomic_DNA"/>
</dbReference>
<evidence type="ECO:0000313" key="1">
    <source>
        <dbReference type="EMBL" id="SFK29265.1"/>
    </source>
</evidence>
<dbReference type="AlphaFoldDB" id="A0A1I3YBT7"/>
<dbReference type="Proteomes" id="UP000323300">
    <property type="component" value="Unassembled WGS sequence"/>
</dbReference>
<gene>
    <name evidence="1" type="ORF">SAMN04488498_104331</name>
</gene>
<proteinExistence type="predicted"/>
<dbReference type="Pfam" id="PF07409">
    <property type="entry name" value="GP46"/>
    <property type="match status" value="1"/>
</dbReference>
<name>A0A1I3YBT7_9HYPH</name>
<reference evidence="1 2" key="1">
    <citation type="submission" date="2016-10" db="EMBL/GenBank/DDBJ databases">
        <authorList>
            <person name="Varghese N."/>
            <person name="Submissions S."/>
        </authorList>
    </citation>
    <scope>NUCLEOTIDE SEQUENCE [LARGE SCALE GENOMIC DNA]</scope>
    <source>
        <strain evidence="1 2">DSM 21822</strain>
    </source>
</reference>
<keyword evidence="2" id="KW-1185">Reference proteome</keyword>
<protein>
    <submittedName>
        <fullName evidence="1">Mu-like prophage protein gp46</fullName>
    </submittedName>
</protein>
<evidence type="ECO:0000313" key="2">
    <source>
        <dbReference type="Proteomes" id="UP000323300"/>
    </source>
</evidence>
<sequence length="181" mass="19245">MRIIPQFSDRLPSLSPDLVWDGVMGDLAVADAGEIDNRGGLRACAMLETAVLICLMTDARALPDELRDGDQNRGWPGDSFDLEAVTGEAAIGSKLWLLARRTVDANVVPRLAEAYAIEACEVLVGQGAVANVTATATADPTRNRLDLTVTLTDRAGAVIVAPNFSILWSELNGIRVSSPNT</sequence>